<organism evidence="1 2">
    <name type="scientific">Pisolithus microcarpus 441</name>
    <dbReference type="NCBI Taxonomy" id="765257"/>
    <lineage>
        <taxon>Eukaryota</taxon>
        <taxon>Fungi</taxon>
        <taxon>Dikarya</taxon>
        <taxon>Basidiomycota</taxon>
        <taxon>Agaricomycotina</taxon>
        <taxon>Agaricomycetes</taxon>
        <taxon>Agaricomycetidae</taxon>
        <taxon>Boletales</taxon>
        <taxon>Sclerodermatineae</taxon>
        <taxon>Pisolithaceae</taxon>
        <taxon>Pisolithus</taxon>
    </lineage>
</organism>
<proteinExistence type="predicted"/>
<reference evidence="2" key="2">
    <citation type="submission" date="2015-01" db="EMBL/GenBank/DDBJ databases">
        <title>Evolutionary Origins and Diversification of the Mycorrhizal Mutualists.</title>
        <authorList>
            <consortium name="DOE Joint Genome Institute"/>
            <consortium name="Mycorrhizal Genomics Consortium"/>
            <person name="Kohler A."/>
            <person name="Kuo A."/>
            <person name="Nagy L.G."/>
            <person name="Floudas D."/>
            <person name="Copeland A."/>
            <person name="Barry K.W."/>
            <person name="Cichocki N."/>
            <person name="Veneault-Fourrey C."/>
            <person name="LaButti K."/>
            <person name="Lindquist E.A."/>
            <person name="Lipzen A."/>
            <person name="Lundell T."/>
            <person name="Morin E."/>
            <person name="Murat C."/>
            <person name="Riley R."/>
            <person name="Ohm R."/>
            <person name="Sun H."/>
            <person name="Tunlid A."/>
            <person name="Henrissat B."/>
            <person name="Grigoriev I.V."/>
            <person name="Hibbett D.S."/>
            <person name="Martin F."/>
        </authorList>
    </citation>
    <scope>NUCLEOTIDE SEQUENCE [LARGE SCALE GENOMIC DNA]</scope>
    <source>
        <strain evidence="2">441</strain>
    </source>
</reference>
<dbReference type="HOGENOM" id="CLU_3051212_0_0_1"/>
<evidence type="ECO:0000313" key="1">
    <source>
        <dbReference type="EMBL" id="KIK27950.1"/>
    </source>
</evidence>
<sequence length="54" mass="6032">MDSYGRMFSAFSLAAVRYNVPRTAGQLDGRSLSMILGSFLINRIDPSMTLDTRM</sequence>
<accession>A0A0C9YSL3</accession>
<keyword evidence="2" id="KW-1185">Reference proteome</keyword>
<name>A0A0C9YSL3_9AGAM</name>
<protein>
    <submittedName>
        <fullName evidence="1">Uncharacterized protein</fullName>
    </submittedName>
</protein>
<reference evidence="1 2" key="1">
    <citation type="submission" date="2014-04" db="EMBL/GenBank/DDBJ databases">
        <authorList>
            <consortium name="DOE Joint Genome Institute"/>
            <person name="Kuo A."/>
            <person name="Kohler A."/>
            <person name="Costa M.D."/>
            <person name="Nagy L.G."/>
            <person name="Floudas D."/>
            <person name="Copeland A."/>
            <person name="Barry K.W."/>
            <person name="Cichocki N."/>
            <person name="Veneault-Fourrey C."/>
            <person name="LaButti K."/>
            <person name="Lindquist E.A."/>
            <person name="Lipzen A."/>
            <person name="Lundell T."/>
            <person name="Morin E."/>
            <person name="Murat C."/>
            <person name="Sun H."/>
            <person name="Tunlid A."/>
            <person name="Henrissat B."/>
            <person name="Grigoriev I.V."/>
            <person name="Hibbett D.S."/>
            <person name="Martin F."/>
            <person name="Nordberg H.P."/>
            <person name="Cantor M.N."/>
            <person name="Hua S.X."/>
        </authorList>
    </citation>
    <scope>NUCLEOTIDE SEQUENCE [LARGE SCALE GENOMIC DNA]</scope>
    <source>
        <strain evidence="1 2">441</strain>
    </source>
</reference>
<dbReference type="EMBL" id="KN833694">
    <property type="protein sequence ID" value="KIK27950.1"/>
    <property type="molecule type" value="Genomic_DNA"/>
</dbReference>
<dbReference type="Proteomes" id="UP000054018">
    <property type="component" value="Unassembled WGS sequence"/>
</dbReference>
<evidence type="ECO:0000313" key="2">
    <source>
        <dbReference type="Proteomes" id="UP000054018"/>
    </source>
</evidence>
<dbReference type="AlphaFoldDB" id="A0A0C9YSL3"/>
<gene>
    <name evidence="1" type="ORF">PISMIDRAFT_674275</name>
</gene>